<comment type="caution">
    <text evidence="2">The sequence shown here is derived from an EMBL/GenBank/DDBJ whole genome shotgun (WGS) entry which is preliminary data.</text>
</comment>
<evidence type="ECO:0000256" key="1">
    <source>
        <dbReference type="SAM" id="MobiDB-lite"/>
    </source>
</evidence>
<proteinExistence type="predicted"/>
<sequence>MEISNKYKAESDGIAREHPHVSIPTRGHMGDSREYFLAKYAKTHTVTKNDLCSRHEVLLQFFDEDGELVGGYYLRPDQVEYAVERIIA</sequence>
<evidence type="ECO:0000313" key="3">
    <source>
        <dbReference type="Proteomes" id="UP000003019"/>
    </source>
</evidence>
<reference evidence="2 3" key="1">
    <citation type="submission" date="2011-05" db="EMBL/GenBank/DDBJ databases">
        <authorList>
            <person name="Muzny D."/>
            <person name="Qin X."/>
            <person name="Deng J."/>
            <person name="Jiang H."/>
            <person name="Liu Y."/>
            <person name="Qu J."/>
            <person name="Song X.-Z."/>
            <person name="Zhang L."/>
            <person name="Thornton R."/>
            <person name="Coyle M."/>
            <person name="Francisco L."/>
            <person name="Jackson L."/>
            <person name="Javaid M."/>
            <person name="Korchina V."/>
            <person name="Kovar C."/>
            <person name="Mata R."/>
            <person name="Mathew T."/>
            <person name="Ngo R."/>
            <person name="Nguyen L."/>
            <person name="Nguyen N."/>
            <person name="Okwuonu G."/>
            <person name="Ongeri F."/>
            <person name="Pham C."/>
            <person name="Simmons D."/>
            <person name="Wilczek-Boney K."/>
            <person name="Hale W."/>
            <person name="Jakkamsetti A."/>
            <person name="Pham P."/>
            <person name="Ruth R."/>
            <person name="San Lucas F."/>
            <person name="Warren J."/>
            <person name="Zhang J."/>
            <person name="Zhao Z."/>
            <person name="Zhou C."/>
            <person name="Zhu D."/>
            <person name="Lee S."/>
            <person name="Bess C."/>
            <person name="Blankenburg K."/>
            <person name="Forbes L."/>
            <person name="Fu Q."/>
            <person name="Gubbala S."/>
            <person name="Hirani K."/>
            <person name="Jayaseelan J.C."/>
            <person name="Lara F."/>
            <person name="Munidasa M."/>
            <person name="Palculict T."/>
            <person name="Patil S."/>
            <person name="Pu L.-L."/>
            <person name="Saada N."/>
            <person name="Tang L."/>
            <person name="Weissenberger G."/>
            <person name="Zhu Y."/>
            <person name="Hemphill L."/>
            <person name="Shang Y."/>
            <person name="Youmans B."/>
            <person name="Ayvaz T."/>
            <person name="Ross M."/>
            <person name="Santibanez J."/>
            <person name="Aqrawi P."/>
            <person name="Gross S."/>
            <person name="Joshi V."/>
            <person name="Fowler G."/>
            <person name="Nazareth L."/>
            <person name="Reid J."/>
            <person name="Worley K."/>
            <person name="Petrosino J."/>
            <person name="Highlander S."/>
            <person name="Gibbs R."/>
        </authorList>
    </citation>
    <scope>NUCLEOTIDE SEQUENCE [LARGE SCALE GENOMIC DNA]</scope>
    <source>
        <strain evidence="2 3">871</strain>
    </source>
</reference>
<protein>
    <submittedName>
        <fullName evidence="2">Uncharacterized protein</fullName>
    </submittedName>
</protein>
<dbReference type="RefSeq" id="WP_009118610.1">
    <property type="nucleotide sequence ID" value="NZ_JH164926.1"/>
</dbReference>
<keyword evidence="3" id="KW-1185">Reference proteome</keyword>
<dbReference type="EMBL" id="AGAY01000031">
    <property type="protein sequence ID" value="EGY52865.1"/>
    <property type="molecule type" value="Genomic_DNA"/>
</dbReference>
<dbReference type="AlphaFoldDB" id="G4CH27"/>
<name>G4CH27_9NEIS</name>
<accession>G4CH27</accession>
<evidence type="ECO:0000313" key="2">
    <source>
        <dbReference type="EMBL" id="EGY52865.1"/>
    </source>
</evidence>
<feature type="region of interest" description="Disordered" evidence="1">
    <location>
        <begin position="1"/>
        <end position="27"/>
    </location>
</feature>
<dbReference type="Proteomes" id="UP000003019">
    <property type="component" value="Unassembled WGS sequence"/>
</dbReference>
<feature type="compositionally biased region" description="Basic and acidic residues" evidence="1">
    <location>
        <begin position="1"/>
        <end position="20"/>
    </location>
</feature>
<organism evidence="2 3">
    <name type="scientific">Neisseria shayeganii 871</name>
    <dbReference type="NCBI Taxonomy" id="1032488"/>
    <lineage>
        <taxon>Bacteria</taxon>
        <taxon>Pseudomonadati</taxon>
        <taxon>Pseudomonadota</taxon>
        <taxon>Betaproteobacteria</taxon>
        <taxon>Neisseriales</taxon>
        <taxon>Neisseriaceae</taxon>
        <taxon>Neisseria</taxon>
    </lineage>
</organism>
<dbReference type="STRING" id="1032488.HMPREF9371_0916"/>
<dbReference type="PATRIC" id="fig|1032488.3.peg.853"/>
<dbReference type="HOGENOM" id="CLU_2465847_0_0_4"/>
<gene>
    <name evidence="2" type="ORF">HMPREF9371_0916</name>
</gene>